<protein>
    <submittedName>
        <fullName evidence="1">Uncharacterized protein</fullName>
    </submittedName>
</protein>
<dbReference type="AlphaFoldDB" id="A0A5C3LKM5"/>
<proteinExistence type="predicted"/>
<name>A0A5C3LKM5_9AGAR</name>
<sequence length="313" mass="34495">MEKGGNGKRKGGAEDSLTLSVFALREFGVDEEIVAWLGQGGQLSGILHTLAASFAAVPVELKAKDWVIMKIAVIVDRETMRELWDSDGLGHSYLVTPTLASAWSHRVDLGLLVEVKRVSRAQEKMSFSERDLDNDGGDVDGDETEAEVDMYSRNGELTRYSVLLTTTQDNCPFAIPSSHLSMHLTRFELRPPNQLDRMDADHFPKQLVVVEEEMPPKMRKRWIHKEVESVAGSGVATAGPEIMQTGPRVVIHSKGSFAELSLLLPAIRTPATRRVRPFSFAAATVGSPTHSWCPFKRVKDVRAGGGAKCPMMR</sequence>
<keyword evidence="2" id="KW-1185">Reference proteome</keyword>
<reference evidence="1 2" key="1">
    <citation type="journal article" date="2019" name="Nat. Ecol. Evol.">
        <title>Megaphylogeny resolves global patterns of mushroom evolution.</title>
        <authorList>
            <person name="Varga T."/>
            <person name="Krizsan K."/>
            <person name="Foldi C."/>
            <person name="Dima B."/>
            <person name="Sanchez-Garcia M."/>
            <person name="Sanchez-Ramirez S."/>
            <person name="Szollosi G.J."/>
            <person name="Szarkandi J.G."/>
            <person name="Papp V."/>
            <person name="Albert L."/>
            <person name="Andreopoulos W."/>
            <person name="Angelini C."/>
            <person name="Antonin V."/>
            <person name="Barry K.W."/>
            <person name="Bougher N.L."/>
            <person name="Buchanan P."/>
            <person name="Buyck B."/>
            <person name="Bense V."/>
            <person name="Catcheside P."/>
            <person name="Chovatia M."/>
            <person name="Cooper J."/>
            <person name="Damon W."/>
            <person name="Desjardin D."/>
            <person name="Finy P."/>
            <person name="Geml J."/>
            <person name="Haridas S."/>
            <person name="Hughes K."/>
            <person name="Justo A."/>
            <person name="Karasinski D."/>
            <person name="Kautmanova I."/>
            <person name="Kiss B."/>
            <person name="Kocsube S."/>
            <person name="Kotiranta H."/>
            <person name="LaButti K.M."/>
            <person name="Lechner B.E."/>
            <person name="Liimatainen K."/>
            <person name="Lipzen A."/>
            <person name="Lukacs Z."/>
            <person name="Mihaltcheva S."/>
            <person name="Morgado L.N."/>
            <person name="Niskanen T."/>
            <person name="Noordeloos M.E."/>
            <person name="Ohm R.A."/>
            <person name="Ortiz-Santana B."/>
            <person name="Ovrebo C."/>
            <person name="Racz N."/>
            <person name="Riley R."/>
            <person name="Savchenko A."/>
            <person name="Shiryaev A."/>
            <person name="Soop K."/>
            <person name="Spirin V."/>
            <person name="Szebenyi C."/>
            <person name="Tomsovsky M."/>
            <person name="Tulloss R.E."/>
            <person name="Uehling J."/>
            <person name="Grigoriev I.V."/>
            <person name="Vagvolgyi C."/>
            <person name="Papp T."/>
            <person name="Martin F.M."/>
            <person name="Miettinen O."/>
            <person name="Hibbett D.S."/>
            <person name="Nagy L.G."/>
        </authorList>
    </citation>
    <scope>NUCLEOTIDE SEQUENCE [LARGE SCALE GENOMIC DNA]</scope>
    <source>
        <strain evidence="1 2">CBS 166.37</strain>
    </source>
</reference>
<accession>A0A5C3LKM5</accession>
<evidence type="ECO:0000313" key="1">
    <source>
        <dbReference type="EMBL" id="TFK33410.1"/>
    </source>
</evidence>
<dbReference type="Proteomes" id="UP000308652">
    <property type="component" value="Unassembled WGS sequence"/>
</dbReference>
<gene>
    <name evidence="1" type="ORF">BDQ12DRAFT_670320</name>
</gene>
<organism evidence="1 2">
    <name type="scientific">Crucibulum laeve</name>
    <dbReference type="NCBI Taxonomy" id="68775"/>
    <lineage>
        <taxon>Eukaryota</taxon>
        <taxon>Fungi</taxon>
        <taxon>Dikarya</taxon>
        <taxon>Basidiomycota</taxon>
        <taxon>Agaricomycotina</taxon>
        <taxon>Agaricomycetes</taxon>
        <taxon>Agaricomycetidae</taxon>
        <taxon>Agaricales</taxon>
        <taxon>Agaricineae</taxon>
        <taxon>Nidulariaceae</taxon>
        <taxon>Crucibulum</taxon>
    </lineage>
</organism>
<evidence type="ECO:0000313" key="2">
    <source>
        <dbReference type="Proteomes" id="UP000308652"/>
    </source>
</evidence>
<dbReference type="EMBL" id="ML213649">
    <property type="protein sequence ID" value="TFK33410.1"/>
    <property type="molecule type" value="Genomic_DNA"/>
</dbReference>